<evidence type="ECO:0000259" key="1">
    <source>
        <dbReference type="Pfam" id="PF18212"/>
    </source>
</evidence>
<feature type="domain" description="ZNRF-3 ectodomain" evidence="1">
    <location>
        <begin position="64"/>
        <end position="102"/>
    </location>
</feature>
<dbReference type="Gene3D" id="3.50.30.30">
    <property type="match status" value="1"/>
</dbReference>
<proteinExistence type="predicted"/>
<reference evidence="2 3" key="1">
    <citation type="submission" date="2021-06" db="EMBL/GenBank/DDBJ databases">
        <authorList>
            <person name="Palmer J.M."/>
        </authorList>
    </citation>
    <scope>NUCLEOTIDE SEQUENCE [LARGE SCALE GENOMIC DNA]</scope>
    <source>
        <strain evidence="2 3">CL_MEX2019</strain>
        <tissue evidence="2">Muscle</tissue>
    </source>
</reference>
<name>A0ABU7F5R7_9TELE</name>
<sequence>MHQPFAAHYVNSPTRGCQLLMSPLGLFNLEISAGRVEGEARSHMKRLIGVELFRTRPDPKQGRYHPLSLCNTSEDERQDSAFITIVKLEHRVPRCSLLLDKGVTLVSGCYF</sequence>
<organism evidence="2 3">
    <name type="scientific">Characodon lateralis</name>
    <dbReference type="NCBI Taxonomy" id="208331"/>
    <lineage>
        <taxon>Eukaryota</taxon>
        <taxon>Metazoa</taxon>
        <taxon>Chordata</taxon>
        <taxon>Craniata</taxon>
        <taxon>Vertebrata</taxon>
        <taxon>Euteleostomi</taxon>
        <taxon>Actinopterygii</taxon>
        <taxon>Neopterygii</taxon>
        <taxon>Teleostei</taxon>
        <taxon>Neoteleostei</taxon>
        <taxon>Acanthomorphata</taxon>
        <taxon>Ovalentaria</taxon>
        <taxon>Atherinomorphae</taxon>
        <taxon>Cyprinodontiformes</taxon>
        <taxon>Goodeidae</taxon>
        <taxon>Characodon</taxon>
    </lineage>
</organism>
<dbReference type="Pfam" id="PF18212">
    <property type="entry name" value="ZNRF_3_ecto"/>
    <property type="match status" value="1"/>
</dbReference>
<evidence type="ECO:0000313" key="3">
    <source>
        <dbReference type="Proteomes" id="UP001352852"/>
    </source>
</evidence>
<dbReference type="Proteomes" id="UP001352852">
    <property type="component" value="Unassembled WGS sequence"/>
</dbReference>
<keyword evidence="3" id="KW-1185">Reference proteome</keyword>
<evidence type="ECO:0000313" key="2">
    <source>
        <dbReference type="EMBL" id="MED6293670.1"/>
    </source>
</evidence>
<gene>
    <name evidence="2" type="ORF">CHARACLAT_012812</name>
</gene>
<dbReference type="EMBL" id="JAHUTJ010074672">
    <property type="protein sequence ID" value="MED6293670.1"/>
    <property type="molecule type" value="Genomic_DNA"/>
</dbReference>
<comment type="caution">
    <text evidence="2">The sequence shown here is derived from an EMBL/GenBank/DDBJ whole genome shotgun (WGS) entry which is preliminary data.</text>
</comment>
<dbReference type="InterPro" id="IPR040700">
    <property type="entry name" value="ZNRF-3_ecto"/>
</dbReference>
<protein>
    <recommendedName>
        <fullName evidence="1">ZNRF-3 ectodomain domain-containing protein</fullName>
    </recommendedName>
</protein>
<accession>A0ABU7F5R7</accession>